<accession>A0A1B1AQH5</accession>
<evidence type="ECO:0000313" key="1">
    <source>
        <dbReference type="EMBL" id="ANP48772.1"/>
    </source>
</evidence>
<reference evidence="2 4" key="2">
    <citation type="submission" date="2021-03" db="EMBL/GenBank/DDBJ databases">
        <title>Genomic Encyclopedia of Type Strains, Phase IV (KMG-IV): sequencing the most valuable type-strain genomes for metagenomic binning, comparative biology and taxonomic classification.</title>
        <authorList>
            <person name="Goeker M."/>
        </authorList>
    </citation>
    <scope>NUCLEOTIDE SEQUENCE [LARGE SCALE GENOMIC DNA]</scope>
    <source>
        <strain evidence="2 4">DSM 40499</strain>
    </source>
</reference>
<dbReference type="Proteomes" id="UP000092659">
    <property type="component" value="Chromosome"/>
</dbReference>
<reference evidence="1 3" key="1">
    <citation type="submission" date="2016-06" db="EMBL/GenBank/DDBJ databases">
        <title>Complete genome sequence of Streptomyces griseochromogenes ATCC 14511, the Blasticidin S producer.</title>
        <authorList>
            <person name="Wu L."/>
        </authorList>
    </citation>
    <scope>NUCLEOTIDE SEQUENCE [LARGE SCALE GENOMIC DNA]</scope>
    <source>
        <strain evidence="1 3">ATCC 14511</strain>
    </source>
</reference>
<evidence type="ECO:0000313" key="2">
    <source>
        <dbReference type="EMBL" id="MBP2054067.1"/>
    </source>
</evidence>
<evidence type="ECO:0000313" key="3">
    <source>
        <dbReference type="Proteomes" id="UP000092659"/>
    </source>
</evidence>
<dbReference type="KEGG" id="sgs:AVL59_03565"/>
<organism evidence="1 3">
    <name type="scientific">Streptomyces griseochromogenes</name>
    <dbReference type="NCBI Taxonomy" id="68214"/>
    <lineage>
        <taxon>Bacteria</taxon>
        <taxon>Bacillati</taxon>
        <taxon>Actinomycetota</taxon>
        <taxon>Actinomycetes</taxon>
        <taxon>Kitasatosporales</taxon>
        <taxon>Streptomycetaceae</taxon>
        <taxon>Streptomyces</taxon>
    </lineage>
</organism>
<dbReference type="Proteomes" id="UP001519309">
    <property type="component" value="Unassembled WGS sequence"/>
</dbReference>
<protein>
    <submittedName>
        <fullName evidence="1">Uncharacterized protein</fullName>
    </submittedName>
</protein>
<proteinExistence type="predicted"/>
<dbReference type="AlphaFoldDB" id="A0A1B1AQH5"/>
<dbReference type="EMBL" id="CP016279">
    <property type="protein sequence ID" value="ANP48772.1"/>
    <property type="molecule type" value="Genomic_DNA"/>
</dbReference>
<dbReference type="STRING" id="68214.AVL59_03565"/>
<gene>
    <name evidence="1" type="ORF">AVL59_03565</name>
    <name evidence="2" type="ORF">J2Z21_007069</name>
</gene>
<dbReference type="RefSeq" id="WP_067299749.1">
    <property type="nucleotide sequence ID" value="NZ_CP016279.1"/>
</dbReference>
<name>A0A1B1AQH5_9ACTN</name>
<dbReference type="EMBL" id="JAGGLP010000019">
    <property type="protein sequence ID" value="MBP2054067.1"/>
    <property type="molecule type" value="Genomic_DNA"/>
</dbReference>
<evidence type="ECO:0000313" key="4">
    <source>
        <dbReference type="Proteomes" id="UP001519309"/>
    </source>
</evidence>
<sequence length="75" mass="8135">MLDLDLADGEPAGVVSWYSAIHTPVDRLPALFAELLTDTGFALGSRTVREPDRHLGESVGQAYLFARKPAPTQEP</sequence>
<keyword evidence="4" id="KW-1185">Reference proteome</keyword>